<feature type="compositionally biased region" description="Acidic residues" evidence="1">
    <location>
        <begin position="417"/>
        <end position="449"/>
    </location>
</feature>
<dbReference type="PANTHER" id="PTHR40780">
    <property type="entry name" value="DUF3669 DOMAIN-CONTAINING PROTEIN"/>
    <property type="match status" value="1"/>
</dbReference>
<dbReference type="PANTHER" id="PTHR40780:SF2">
    <property type="entry name" value="DUF3669 DOMAIN-CONTAINING PROTEIN"/>
    <property type="match status" value="1"/>
</dbReference>
<keyword evidence="4" id="KW-1185">Reference proteome</keyword>
<dbReference type="Pfam" id="PF12417">
    <property type="entry name" value="DUF3669"/>
    <property type="match status" value="1"/>
</dbReference>
<dbReference type="HOGENOM" id="CLU_039531_1_0_1"/>
<sequence length="449" mass="51418">MPQFKDFSEESTSTTFSEGLMRSLVLEDLLDKQLAHDILKRTLSVGSKQSTSSGLAERMNGVRFDSVDHLGLRDIGRGSCGSVFEIPGSAKAIKKGANRQAIFRDFHLTGRAYNSYLIWAGLFRDSFPERRTPRVPRAHTFHSPEAREFWTANLSRFPEGDQTIAAVFYVERILPVPALTREALIRQFYQEDRHIQHDVFSNPPDKDCLVRVYFGANNPNTTLYNSTDTLRNFPLYLDQAKMIGLDVNAFAEEMAMGLAILHWQAQVDAQDTEFVIGSSTSKPFSLEYLGDEPTEIPVSSGDDFTQRETHLWMLDYDKSSNINLDAEDPSSEVVRKCLVAVTGNDPYFPHPRLDPDLWRRFRKAYLKASEIIIRTRQQRLKRHVAKLPAMFLEQWEQWGDEDMEADGFDPFERNSRDEEESESEADDSDEDDEGNSEDEEDDPEEDDEE</sequence>
<feature type="domain" description="DUF3669" evidence="2">
    <location>
        <begin position="311"/>
        <end position="376"/>
    </location>
</feature>
<evidence type="ECO:0000313" key="4">
    <source>
        <dbReference type="Proteomes" id="UP000019471"/>
    </source>
</evidence>
<organism evidence="3 4">
    <name type="scientific">Cladophialophora psammophila CBS 110553</name>
    <dbReference type="NCBI Taxonomy" id="1182543"/>
    <lineage>
        <taxon>Eukaryota</taxon>
        <taxon>Fungi</taxon>
        <taxon>Dikarya</taxon>
        <taxon>Ascomycota</taxon>
        <taxon>Pezizomycotina</taxon>
        <taxon>Eurotiomycetes</taxon>
        <taxon>Chaetothyriomycetidae</taxon>
        <taxon>Chaetothyriales</taxon>
        <taxon>Herpotrichiellaceae</taxon>
        <taxon>Cladophialophora</taxon>
    </lineage>
</organism>
<dbReference type="AlphaFoldDB" id="W9XJQ7"/>
<dbReference type="Proteomes" id="UP000019471">
    <property type="component" value="Unassembled WGS sequence"/>
</dbReference>
<gene>
    <name evidence="3" type="ORF">A1O5_06669</name>
</gene>
<reference evidence="3 4" key="1">
    <citation type="submission" date="2013-03" db="EMBL/GenBank/DDBJ databases">
        <title>The Genome Sequence of Cladophialophora psammophila CBS 110553.</title>
        <authorList>
            <consortium name="The Broad Institute Genomics Platform"/>
            <person name="Cuomo C."/>
            <person name="de Hoog S."/>
            <person name="Gorbushina A."/>
            <person name="Walker B."/>
            <person name="Young S.K."/>
            <person name="Zeng Q."/>
            <person name="Gargeya S."/>
            <person name="Fitzgerald M."/>
            <person name="Haas B."/>
            <person name="Abouelleil A."/>
            <person name="Allen A.W."/>
            <person name="Alvarado L."/>
            <person name="Arachchi H.M."/>
            <person name="Berlin A.M."/>
            <person name="Chapman S.B."/>
            <person name="Gainer-Dewar J."/>
            <person name="Goldberg J."/>
            <person name="Griggs A."/>
            <person name="Gujja S."/>
            <person name="Hansen M."/>
            <person name="Howarth C."/>
            <person name="Imamovic A."/>
            <person name="Ireland A."/>
            <person name="Larimer J."/>
            <person name="McCowan C."/>
            <person name="Murphy C."/>
            <person name="Pearson M."/>
            <person name="Poon T.W."/>
            <person name="Priest M."/>
            <person name="Roberts A."/>
            <person name="Saif S."/>
            <person name="Shea T."/>
            <person name="Sisk P."/>
            <person name="Sykes S."/>
            <person name="Wortman J."/>
            <person name="Nusbaum C."/>
            <person name="Birren B."/>
        </authorList>
    </citation>
    <scope>NUCLEOTIDE SEQUENCE [LARGE SCALE GENOMIC DNA]</scope>
    <source>
        <strain evidence="3 4">CBS 110553</strain>
    </source>
</reference>
<proteinExistence type="predicted"/>
<comment type="caution">
    <text evidence="3">The sequence shown here is derived from an EMBL/GenBank/DDBJ whole genome shotgun (WGS) entry which is preliminary data.</text>
</comment>
<accession>W9XJQ7</accession>
<evidence type="ECO:0000256" key="1">
    <source>
        <dbReference type="SAM" id="MobiDB-lite"/>
    </source>
</evidence>
<name>W9XJQ7_9EURO</name>
<dbReference type="EMBL" id="AMGX01000009">
    <property type="protein sequence ID" value="EXJ70599.1"/>
    <property type="molecule type" value="Genomic_DNA"/>
</dbReference>
<dbReference type="OrthoDB" id="2993351at2759"/>
<feature type="region of interest" description="Disordered" evidence="1">
    <location>
        <begin position="401"/>
        <end position="449"/>
    </location>
</feature>
<evidence type="ECO:0000259" key="2">
    <source>
        <dbReference type="Pfam" id="PF12417"/>
    </source>
</evidence>
<dbReference type="RefSeq" id="XP_007745451.1">
    <property type="nucleotide sequence ID" value="XM_007747261.1"/>
</dbReference>
<dbReference type="eggNOG" id="ENOG502SHT4">
    <property type="taxonomic scope" value="Eukaryota"/>
</dbReference>
<dbReference type="GeneID" id="19191378"/>
<evidence type="ECO:0000313" key="3">
    <source>
        <dbReference type="EMBL" id="EXJ70599.1"/>
    </source>
</evidence>
<protein>
    <recommendedName>
        <fullName evidence="2">DUF3669 domain-containing protein</fullName>
    </recommendedName>
</protein>
<dbReference type="InterPro" id="IPR022137">
    <property type="entry name" value="Znf_prot_DUF3669"/>
</dbReference>